<evidence type="ECO:0000313" key="3">
    <source>
        <dbReference type="Proteomes" id="UP001223390"/>
    </source>
</evidence>
<dbReference type="Proteomes" id="UP001223390">
    <property type="component" value="Unassembled WGS sequence"/>
</dbReference>
<sequence>MAESTVSQPVAGWGRPELDLSGADWQSGSRGVGGVQIAFVEGFIAMRNGERPDGPSLVFAPREWRRFVVGTRGGRFGLN</sequence>
<dbReference type="EMBL" id="JASITI010000003">
    <property type="protein sequence ID" value="MDK9494866.1"/>
    <property type="molecule type" value="Genomic_DNA"/>
</dbReference>
<evidence type="ECO:0000313" key="2">
    <source>
        <dbReference type="EMBL" id="MDK9494866.1"/>
    </source>
</evidence>
<dbReference type="Pfam" id="PF04149">
    <property type="entry name" value="DUF397"/>
    <property type="match status" value="1"/>
</dbReference>
<proteinExistence type="predicted"/>
<gene>
    <name evidence="2" type="ORF">QEZ40_003501</name>
</gene>
<reference evidence="2 3" key="1">
    <citation type="submission" date="2023-05" db="EMBL/GenBank/DDBJ databases">
        <title>Sequencing and Assembly of Streptomyces sp. NP73.</title>
        <authorList>
            <person name="Konwar A.N."/>
            <person name="Saikia K."/>
            <person name="Thakur D."/>
        </authorList>
    </citation>
    <scope>NUCLEOTIDE SEQUENCE [LARGE SCALE GENOMIC DNA]</scope>
    <source>
        <strain evidence="2 3">NP73</strain>
    </source>
</reference>
<dbReference type="InterPro" id="IPR007278">
    <property type="entry name" value="DUF397"/>
</dbReference>
<protein>
    <submittedName>
        <fullName evidence="2">DUF397 domain-containing protein</fullName>
    </submittedName>
</protein>
<dbReference type="RefSeq" id="WP_125814386.1">
    <property type="nucleotide sequence ID" value="NZ_JASITI010000003.1"/>
</dbReference>
<comment type="caution">
    <text evidence="2">The sequence shown here is derived from an EMBL/GenBank/DDBJ whole genome shotgun (WGS) entry which is preliminary data.</text>
</comment>
<organism evidence="2 3">
    <name type="scientific">Streptomyces katrae</name>
    <dbReference type="NCBI Taxonomy" id="68223"/>
    <lineage>
        <taxon>Bacteria</taxon>
        <taxon>Bacillati</taxon>
        <taxon>Actinomycetota</taxon>
        <taxon>Actinomycetes</taxon>
        <taxon>Kitasatosporales</taxon>
        <taxon>Streptomycetaceae</taxon>
        <taxon>Streptomyces</taxon>
    </lineage>
</organism>
<name>A0ABT7GNF6_9ACTN</name>
<feature type="domain" description="DUF397" evidence="1">
    <location>
        <begin position="27"/>
        <end position="72"/>
    </location>
</feature>
<evidence type="ECO:0000259" key="1">
    <source>
        <dbReference type="Pfam" id="PF04149"/>
    </source>
</evidence>
<keyword evidence="3" id="KW-1185">Reference proteome</keyword>
<accession>A0ABT7GNF6</accession>